<dbReference type="Pfam" id="PF13409">
    <property type="entry name" value="GST_N_2"/>
    <property type="match status" value="1"/>
</dbReference>
<dbReference type="SUPFAM" id="SSF52833">
    <property type="entry name" value="Thioredoxin-like"/>
    <property type="match status" value="1"/>
</dbReference>
<accession>A0ABT5IDG7</accession>
<dbReference type="Gene3D" id="1.20.1050.10">
    <property type="match status" value="1"/>
</dbReference>
<reference evidence="2 3" key="1">
    <citation type="submission" date="2023-01" db="EMBL/GenBank/DDBJ databases">
        <title>Novel species of the genus Asticcacaulis isolated from rivers.</title>
        <authorList>
            <person name="Lu H."/>
        </authorList>
    </citation>
    <scope>NUCLEOTIDE SEQUENCE [LARGE SCALE GENOMIC DNA]</scope>
    <source>
        <strain evidence="2 3">DXS10W</strain>
    </source>
</reference>
<proteinExistence type="predicted"/>
<dbReference type="InterPro" id="IPR050983">
    <property type="entry name" value="GST_Omega/HSP26"/>
</dbReference>
<dbReference type="RefSeq" id="WP_272740953.1">
    <property type="nucleotide sequence ID" value="NZ_JAQQKW010000004.1"/>
</dbReference>
<dbReference type="PANTHER" id="PTHR43968:SF6">
    <property type="entry name" value="GLUTATHIONE S-TRANSFERASE OMEGA"/>
    <property type="match status" value="1"/>
</dbReference>
<dbReference type="Gene3D" id="3.40.30.10">
    <property type="entry name" value="Glutaredoxin"/>
    <property type="match status" value="1"/>
</dbReference>
<dbReference type="InterPro" id="IPR004045">
    <property type="entry name" value="Glutathione_S-Trfase_N"/>
</dbReference>
<evidence type="ECO:0000259" key="1">
    <source>
        <dbReference type="PROSITE" id="PS50404"/>
    </source>
</evidence>
<dbReference type="CDD" id="cd03049">
    <property type="entry name" value="GST_N_3"/>
    <property type="match status" value="1"/>
</dbReference>
<evidence type="ECO:0000313" key="2">
    <source>
        <dbReference type="EMBL" id="MDC7694235.1"/>
    </source>
</evidence>
<keyword evidence="3" id="KW-1185">Reference proteome</keyword>
<dbReference type="SUPFAM" id="SSF47616">
    <property type="entry name" value="GST C-terminal domain-like"/>
    <property type="match status" value="1"/>
</dbReference>
<dbReference type="InterPro" id="IPR036282">
    <property type="entry name" value="Glutathione-S-Trfase_C_sf"/>
</dbReference>
<gene>
    <name evidence="2" type="ORF">PQU94_08070</name>
</gene>
<evidence type="ECO:0000313" key="3">
    <source>
        <dbReference type="Proteomes" id="UP001216595"/>
    </source>
</evidence>
<name>A0ABT5IDG7_9CAUL</name>
<dbReference type="InterPro" id="IPR036249">
    <property type="entry name" value="Thioredoxin-like_sf"/>
</dbReference>
<organism evidence="2 3">
    <name type="scientific">Asticcacaulis currens</name>
    <dbReference type="NCBI Taxonomy" id="2984210"/>
    <lineage>
        <taxon>Bacteria</taxon>
        <taxon>Pseudomonadati</taxon>
        <taxon>Pseudomonadota</taxon>
        <taxon>Alphaproteobacteria</taxon>
        <taxon>Caulobacterales</taxon>
        <taxon>Caulobacteraceae</taxon>
        <taxon>Asticcacaulis</taxon>
    </lineage>
</organism>
<dbReference type="CDD" id="cd03205">
    <property type="entry name" value="GST_C_6"/>
    <property type="match status" value="1"/>
</dbReference>
<feature type="domain" description="GST N-terminal" evidence="1">
    <location>
        <begin position="1"/>
        <end position="82"/>
    </location>
</feature>
<dbReference type="Proteomes" id="UP001216595">
    <property type="component" value="Unassembled WGS sequence"/>
</dbReference>
<comment type="caution">
    <text evidence="2">The sequence shown here is derived from an EMBL/GenBank/DDBJ whole genome shotgun (WGS) entry which is preliminary data.</text>
</comment>
<protein>
    <submittedName>
        <fullName evidence="2">Glutathione S-transferase</fullName>
    </submittedName>
</protein>
<dbReference type="EMBL" id="JAQQKW010000004">
    <property type="protein sequence ID" value="MDC7694235.1"/>
    <property type="molecule type" value="Genomic_DNA"/>
</dbReference>
<dbReference type="PANTHER" id="PTHR43968">
    <property type="match status" value="1"/>
</dbReference>
<dbReference type="PROSITE" id="PS50404">
    <property type="entry name" value="GST_NTER"/>
    <property type="match status" value="1"/>
</dbReference>
<sequence length="206" mass="23180">MQLLYQTHSPYARKALVFAHEVGLADRLEVIHHETSPTNPNEVVFAENPLGKVPVLLRPGESALFDSDVICAYLDTLHPHPKLIPQSGEARWSALLLQAAAQGVCDSGVSLRWETLRRPEALRYPPLAEGFKLKLVTTYGWLDEQIRKSLHISIGHIAVATALSWIEFRNLPSWREHKNLAAWMDEFSTRPSMLATPLHGEAVDHR</sequence>